<dbReference type="SUPFAM" id="SSF52058">
    <property type="entry name" value="L domain-like"/>
    <property type="match status" value="1"/>
</dbReference>
<dbReference type="InterPro" id="IPR050541">
    <property type="entry name" value="LRR_TM_domain-containing"/>
</dbReference>
<proteinExistence type="predicted"/>
<keyword evidence="2" id="KW-0732">Signal</keyword>
<evidence type="ECO:0000256" key="1">
    <source>
        <dbReference type="ARBA" id="ARBA00022614"/>
    </source>
</evidence>
<reference evidence="4" key="1">
    <citation type="submission" date="2020-11" db="EMBL/GenBank/DDBJ databases">
        <authorList>
            <person name="Tran Van P."/>
        </authorList>
    </citation>
    <scope>NUCLEOTIDE SEQUENCE</scope>
</reference>
<evidence type="ECO:0000256" key="2">
    <source>
        <dbReference type="ARBA" id="ARBA00022729"/>
    </source>
</evidence>
<dbReference type="OrthoDB" id="2013775at2759"/>
<sequence length="270" mass="30173">MKFQPPCYTSDHGCIIICEGDTSTFNLTDIFTKLSHQLKDQPSKHFAQFRLNNNTAVTELPARVFSDILFEWVLIEGASSLKRIHRDAFAGPIAATMKRLYITDAPVGDATRDGLYDVFGAVRTLALFEVLWLKGTELTAIPAGAVQSFPHLFHLFFVDNPRLTSVGDKAFSNLPAFTELTLEGNPIVQVSDTAFNRGQIKGQALAGIKRIVHLDLNNNGLKFLDQAEFEAFLQTNPSNLILSKTECLNKGNDWLRLKYAKQWFDDTCSN</sequence>
<evidence type="ECO:0000313" key="5">
    <source>
        <dbReference type="Proteomes" id="UP000759131"/>
    </source>
</evidence>
<dbReference type="InterPro" id="IPR001611">
    <property type="entry name" value="Leu-rich_rpt"/>
</dbReference>
<dbReference type="Proteomes" id="UP000759131">
    <property type="component" value="Unassembled WGS sequence"/>
</dbReference>
<evidence type="ECO:0000256" key="3">
    <source>
        <dbReference type="ARBA" id="ARBA00022737"/>
    </source>
</evidence>
<gene>
    <name evidence="4" type="ORF">OSB1V03_LOCUS5892</name>
</gene>
<dbReference type="GO" id="GO:0005886">
    <property type="term" value="C:plasma membrane"/>
    <property type="evidence" value="ECO:0007669"/>
    <property type="project" value="TreeGrafter"/>
</dbReference>
<keyword evidence="1" id="KW-0433">Leucine-rich repeat</keyword>
<dbReference type="Gene3D" id="3.80.10.10">
    <property type="entry name" value="Ribonuclease Inhibitor"/>
    <property type="match status" value="1"/>
</dbReference>
<dbReference type="InterPro" id="IPR032675">
    <property type="entry name" value="LRR_dom_sf"/>
</dbReference>
<keyword evidence="3" id="KW-0677">Repeat</keyword>
<dbReference type="PANTHER" id="PTHR24369">
    <property type="entry name" value="ANTIGEN BSP, PUTATIVE-RELATED"/>
    <property type="match status" value="1"/>
</dbReference>
<protein>
    <submittedName>
        <fullName evidence="4">Uncharacterized protein</fullName>
    </submittedName>
</protein>
<dbReference type="PANTHER" id="PTHR24369:SF210">
    <property type="entry name" value="CHAOPTIN-RELATED"/>
    <property type="match status" value="1"/>
</dbReference>
<name>A0A7R9KNL0_9ACAR</name>
<dbReference type="EMBL" id="CAJPIZ010003076">
    <property type="protein sequence ID" value="CAG2105888.1"/>
    <property type="molecule type" value="Genomic_DNA"/>
</dbReference>
<evidence type="ECO:0000313" key="4">
    <source>
        <dbReference type="EMBL" id="CAD7625458.1"/>
    </source>
</evidence>
<accession>A0A7R9KNL0</accession>
<dbReference type="AlphaFoldDB" id="A0A7R9KNL0"/>
<dbReference type="Pfam" id="PF13855">
    <property type="entry name" value="LRR_8"/>
    <property type="match status" value="1"/>
</dbReference>
<organism evidence="4">
    <name type="scientific">Medioppia subpectinata</name>
    <dbReference type="NCBI Taxonomy" id="1979941"/>
    <lineage>
        <taxon>Eukaryota</taxon>
        <taxon>Metazoa</taxon>
        <taxon>Ecdysozoa</taxon>
        <taxon>Arthropoda</taxon>
        <taxon>Chelicerata</taxon>
        <taxon>Arachnida</taxon>
        <taxon>Acari</taxon>
        <taxon>Acariformes</taxon>
        <taxon>Sarcoptiformes</taxon>
        <taxon>Oribatida</taxon>
        <taxon>Brachypylina</taxon>
        <taxon>Oppioidea</taxon>
        <taxon>Oppiidae</taxon>
        <taxon>Medioppia</taxon>
    </lineage>
</organism>
<dbReference type="EMBL" id="OC857651">
    <property type="protein sequence ID" value="CAD7625458.1"/>
    <property type="molecule type" value="Genomic_DNA"/>
</dbReference>
<keyword evidence="5" id="KW-1185">Reference proteome</keyword>